<evidence type="ECO:0000313" key="2">
    <source>
        <dbReference type="Proteomes" id="UP001397290"/>
    </source>
</evidence>
<dbReference type="AlphaFoldDB" id="A0AAW0RM85"/>
<organism evidence="1 2">
    <name type="scientific">Beauveria asiatica</name>
    <dbReference type="NCBI Taxonomy" id="1069075"/>
    <lineage>
        <taxon>Eukaryota</taxon>
        <taxon>Fungi</taxon>
        <taxon>Dikarya</taxon>
        <taxon>Ascomycota</taxon>
        <taxon>Pezizomycotina</taxon>
        <taxon>Sordariomycetes</taxon>
        <taxon>Hypocreomycetidae</taxon>
        <taxon>Hypocreales</taxon>
        <taxon>Cordycipitaceae</taxon>
        <taxon>Beauveria</taxon>
    </lineage>
</organism>
<sequence>MTRIAASFCLSRNSGIYEMTLKMGFKIWNQRQHLALDPFRTVAVISRFTEDLAAHKDIDTCVFGAAVLFEHADSCSVRFNNVILSRLLISAASKLVGRNGSWPGRTWETSVWVADVDAEVARLKTKGVAILLGPETKP</sequence>
<reference evidence="1 2" key="1">
    <citation type="submission" date="2020-02" db="EMBL/GenBank/DDBJ databases">
        <title>Comparative genomics of the hypocrealean fungal genus Beauvera.</title>
        <authorList>
            <person name="Showalter D.N."/>
            <person name="Bushley K.E."/>
            <person name="Rehner S.A."/>
        </authorList>
    </citation>
    <scope>NUCLEOTIDE SEQUENCE [LARGE SCALE GENOMIC DNA]</scope>
    <source>
        <strain evidence="1 2">ARSEF4384</strain>
    </source>
</reference>
<keyword evidence="2" id="KW-1185">Reference proteome</keyword>
<dbReference type="Gene3D" id="3.10.180.10">
    <property type="entry name" value="2,3-Dihydroxybiphenyl 1,2-Dioxygenase, domain 1"/>
    <property type="match status" value="1"/>
</dbReference>
<protein>
    <submittedName>
        <fullName evidence="1">Uncharacterized protein</fullName>
    </submittedName>
</protein>
<evidence type="ECO:0000313" key="1">
    <source>
        <dbReference type="EMBL" id="KAK8143322.1"/>
    </source>
</evidence>
<proteinExistence type="predicted"/>
<comment type="caution">
    <text evidence="1">The sequence shown here is derived from an EMBL/GenBank/DDBJ whole genome shotgun (WGS) entry which is preliminary data.</text>
</comment>
<name>A0AAW0RM85_9HYPO</name>
<dbReference type="SUPFAM" id="SSF54593">
    <property type="entry name" value="Glyoxalase/Bleomycin resistance protein/Dihydroxybiphenyl dioxygenase"/>
    <property type="match status" value="1"/>
</dbReference>
<dbReference type="Proteomes" id="UP001397290">
    <property type="component" value="Unassembled WGS sequence"/>
</dbReference>
<accession>A0AAW0RM85</accession>
<gene>
    <name evidence="1" type="ORF">G3M48_007395</name>
</gene>
<dbReference type="InterPro" id="IPR029068">
    <property type="entry name" value="Glyas_Bleomycin-R_OHBP_Dase"/>
</dbReference>
<dbReference type="EMBL" id="JAAHCF010000528">
    <property type="protein sequence ID" value="KAK8143322.1"/>
    <property type="molecule type" value="Genomic_DNA"/>
</dbReference>